<gene>
    <name evidence="3" type="ORF">SCHPADRAFT_930373</name>
</gene>
<dbReference type="Pfam" id="PF17667">
    <property type="entry name" value="Pkinase_fungal"/>
    <property type="match status" value="1"/>
</dbReference>
<dbReference type="SUPFAM" id="SSF56112">
    <property type="entry name" value="Protein kinase-like (PK-like)"/>
    <property type="match status" value="1"/>
</dbReference>
<name>A0A0H2S0X4_9AGAM</name>
<feature type="region of interest" description="Disordered" evidence="1">
    <location>
        <begin position="712"/>
        <end position="799"/>
    </location>
</feature>
<organism evidence="3 4">
    <name type="scientific">Schizopora paradoxa</name>
    <dbReference type="NCBI Taxonomy" id="27342"/>
    <lineage>
        <taxon>Eukaryota</taxon>
        <taxon>Fungi</taxon>
        <taxon>Dikarya</taxon>
        <taxon>Basidiomycota</taxon>
        <taxon>Agaricomycotina</taxon>
        <taxon>Agaricomycetes</taxon>
        <taxon>Hymenochaetales</taxon>
        <taxon>Schizoporaceae</taxon>
        <taxon>Schizopora</taxon>
    </lineage>
</organism>
<dbReference type="Gene3D" id="1.10.510.10">
    <property type="entry name" value="Transferase(Phosphotransferase) domain 1"/>
    <property type="match status" value="1"/>
</dbReference>
<evidence type="ECO:0000256" key="1">
    <source>
        <dbReference type="SAM" id="MobiDB-lite"/>
    </source>
</evidence>
<dbReference type="PROSITE" id="PS50011">
    <property type="entry name" value="PROTEIN_KINASE_DOM"/>
    <property type="match status" value="1"/>
</dbReference>
<dbReference type="InParanoid" id="A0A0H2S0X4"/>
<sequence>MDLVEALCHESFYGTPLELLTADKIFRRTVHNTKGWKQWLKGNQISEKNMEKLIKLITNTVERLGLESTEPRLWSAMFHESAVPDSKWGADYFPDLVLLKLLEKAANDGRITWKDIMAVMEIKASAAHKADAERQIARYVQCIFNAQPGRRFVIALIVLGTMVTLWIFDRSGAICCEPFDMNDQPERFLRIILSTLYMKEEHLGYDHTIYRKPGNDEDLFITVDKIEYKIKCIYQEPGIKGRGTTCYEGETLEKKSRVVIKDSWVDAARERTEVEILEELNAKPEEKLSTPDGVRVIPKIVAHEIVKTHRPCPIGGKEIEVNDSTSIFREHLVEVIDGKQKWAWTSKEKKDKTEIRHHYRVVMTPFGSRLENFESMKGLMRAFRDIVHALRILHEARVLHRDISYRNILLHMHEGQLRGLLIDYDYAVSLNRTSSEAIAERTGTVPFMAIDRLEDKPDTAHCLHHDLESLYYVLCWMSTLYAGPHNLRRPFVKSVLPYRKTAVAVWNGEGSDNNSGFQSIQFSKSHYSIPKNFRKMLEQFSPYFRKTDSCMKHLRRLLFEPKVDLEDPDDAAGYEAMKSRLMAALSKCKSSDPSYPALVKDFERIPIVMRPPEVILHSFCFAFEKMEDDEILQDEVTPKVDTEGDIEYQEIGPRHLRDLNEYVVPGVAEDIELGGEAEETLDESIGASMGNATFSGTLNLSLAASSTKVNSASYQNKRKTTEDFEAGRPSLKRSKNHPTSGVLEGKLPRISGNSGKRISGRQEFETPTSTGIRRSARLKTASKTSGTRRIRGMEDLEML</sequence>
<dbReference type="PANTHER" id="PTHR38248">
    <property type="entry name" value="FUNK1 6"/>
    <property type="match status" value="1"/>
</dbReference>
<dbReference type="InterPro" id="IPR011009">
    <property type="entry name" value="Kinase-like_dom_sf"/>
</dbReference>
<dbReference type="AlphaFoldDB" id="A0A0H2S0X4"/>
<protein>
    <recommendedName>
        <fullName evidence="2">Protein kinase domain-containing protein</fullName>
    </recommendedName>
</protein>
<feature type="domain" description="Protein kinase" evidence="2">
    <location>
        <begin position="234"/>
        <end position="608"/>
    </location>
</feature>
<evidence type="ECO:0000313" key="3">
    <source>
        <dbReference type="EMBL" id="KLO10681.1"/>
    </source>
</evidence>
<dbReference type="InterPro" id="IPR000719">
    <property type="entry name" value="Prot_kinase_dom"/>
</dbReference>
<dbReference type="EMBL" id="KQ086019">
    <property type="protein sequence ID" value="KLO10681.1"/>
    <property type="molecule type" value="Genomic_DNA"/>
</dbReference>
<dbReference type="GO" id="GO:0004672">
    <property type="term" value="F:protein kinase activity"/>
    <property type="evidence" value="ECO:0007669"/>
    <property type="project" value="InterPro"/>
</dbReference>
<dbReference type="InterPro" id="IPR040976">
    <property type="entry name" value="Pkinase_fungal"/>
</dbReference>
<dbReference type="STRING" id="27342.A0A0H2S0X4"/>
<accession>A0A0H2S0X4</accession>
<evidence type="ECO:0000259" key="2">
    <source>
        <dbReference type="PROSITE" id="PS50011"/>
    </source>
</evidence>
<dbReference type="InterPro" id="IPR008266">
    <property type="entry name" value="Tyr_kinase_AS"/>
</dbReference>
<dbReference type="Proteomes" id="UP000053477">
    <property type="component" value="Unassembled WGS sequence"/>
</dbReference>
<reference evidence="3 4" key="1">
    <citation type="submission" date="2015-04" db="EMBL/GenBank/DDBJ databases">
        <title>Complete genome sequence of Schizopora paradoxa KUC8140, a cosmopolitan wood degrader in East Asia.</title>
        <authorList>
            <consortium name="DOE Joint Genome Institute"/>
            <person name="Min B."/>
            <person name="Park H."/>
            <person name="Jang Y."/>
            <person name="Kim J.-J."/>
            <person name="Kim K.H."/>
            <person name="Pangilinan J."/>
            <person name="Lipzen A."/>
            <person name="Riley R."/>
            <person name="Grigoriev I.V."/>
            <person name="Spatafora J.W."/>
            <person name="Choi I.-G."/>
        </authorList>
    </citation>
    <scope>NUCLEOTIDE SEQUENCE [LARGE SCALE GENOMIC DNA]</scope>
    <source>
        <strain evidence="3 4">KUC8140</strain>
    </source>
</reference>
<keyword evidence="4" id="KW-1185">Reference proteome</keyword>
<dbReference type="GO" id="GO:0005524">
    <property type="term" value="F:ATP binding"/>
    <property type="evidence" value="ECO:0007669"/>
    <property type="project" value="InterPro"/>
</dbReference>
<dbReference type="OrthoDB" id="5584477at2759"/>
<dbReference type="PANTHER" id="PTHR38248:SF2">
    <property type="entry name" value="FUNK1 11"/>
    <property type="match status" value="1"/>
</dbReference>
<dbReference type="PROSITE" id="PS00109">
    <property type="entry name" value="PROTEIN_KINASE_TYR"/>
    <property type="match status" value="1"/>
</dbReference>
<proteinExistence type="predicted"/>
<evidence type="ECO:0000313" key="4">
    <source>
        <dbReference type="Proteomes" id="UP000053477"/>
    </source>
</evidence>